<dbReference type="PANTHER" id="PTHR28309">
    <property type="entry name" value="REQUIRED FOR EXCISION 1-B DOMAIN-CONTAINING PROTEIN"/>
    <property type="match status" value="1"/>
</dbReference>
<dbReference type="EMBL" id="CAJHUC010000807">
    <property type="protein sequence ID" value="CAD7698297.1"/>
    <property type="molecule type" value="Genomic_DNA"/>
</dbReference>
<proteinExistence type="predicted"/>
<organism evidence="1 2">
    <name type="scientific">Ostreobium quekettii</name>
    <dbReference type="NCBI Taxonomy" id="121088"/>
    <lineage>
        <taxon>Eukaryota</taxon>
        <taxon>Viridiplantae</taxon>
        <taxon>Chlorophyta</taxon>
        <taxon>core chlorophytes</taxon>
        <taxon>Ulvophyceae</taxon>
        <taxon>TCBD clade</taxon>
        <taxon>Bryopsidales</taxon>
        <taxon>Ostreobineae</taxon>
        <taxon>Ostreobiaceae</taxon>
        <taxon>Ostreobium</taxon>
    </lineage>
</organism>
<reference evidence="1" key="1">
    <citation type="submission" date="2020-12" db="EMBL/GenBank/DDBJ databases">
        <authorList>
            <person name="Iha C."/>
        </authorList>
    </citation>
    <scope>NUCLEOTIDE SEQUENCE</scope>
</reference>
<dbReference type="InterPro" id="IPR039491">
    <property type="entry name" value="REX1-B"/>
</dbReference>
<dbReference type="PANTHER" id="PTHR28309:SF1">
    <property type="entry name" value="REQUIRED FOR EXCISION 1-B DOMAIN-CONTAINING PROTEIN"/>
    <property type="match status" value="1"/>
</dbReference>
<accession>A0A8S1IU44</accession>
<name>A0A8S1IU44_9CHLO</name>
<evidence type="ECO:0000313" key="1">
    <source>
        <dbReference type="EMBL" id="CAD7698297.1"/>
    </source>
</evidence>
<gene>
    <name evidence="1" type="ORF">OSTQU699_LOCUS3658</name>
</gene>
<sequence>MGEEVKEGGATVRDLLLRFCKVQQQRVTQYNRLHEGFRRYLQSREESQFIQCLSDSTKAFSEISAAVIAIEATLRKESHAHDVADILRRVQEGERDKLRLTLSLQALKRVHAFRGFSWQRDNEGNEVDHECGVHGTDITERMGSLNLMGSVSVSGVGPGGNSEPSEQEYKMAVGEATQHLEKAVIRINDELEEIRYMIADLEGE</sequence>
<evidence type="ECO:0000313" key="2">
    <source>
        <dbReference type="Proteomes" id="UP000708148"/>
    </source>
</evidence>
<comment type="caution">
    <text evidence="1">The sequence shown here is derived from an EMBL/GenBank/DDBJ whole genome shotgun (WGS) entry which is preliminary data.</text>
</comment>
<dbReference type="Pfam" id="PF14966">
    <property type="entry name" value="DNA_repr_REX1B"/>
    <property type="match status" value="1"/>
</dbReference>
<dbReference type="AlphaFoldDB" id="A0A8S1IU44"/>
<dbReference type="OrthoDB" id="434723at2759"/>
<dbReference type="Proteomes" id="UP000708148">
    <property type="component" value="Unassembled WGS sequence"/>
</dbReference>
<protein>
    <submittedName>
        <fullName evidence="1">Uncharacterized protein</fullName>
    </submittedName>
</protein>
<keyword evidence="2" id="KW-1185">Reference proteome</keyword>